<dbReference type="Gene3D" id="1.10.286.10">
    <property type="match status" value="1"/>
</dbReference>
<dbReference type="AlphaFoldDB" id="A0A1Y1SH89"/>
<evidence type="ECO:0000313" key="7">
    <source>
        <dbReference type="EMBL" id="ORE89033.1"/>
    </source>
</evidence>
<evidence type="ECO:0000256" key="1">
    <source>
        <dbReference type="ARBA" id="ARBA00001052"/>
    </source>
</evidence>
<dbReference type="PANTHER" id="PTHR11109">
    <property type="entry name" value="GTP CYCLOHYDROLASE I"/>
    <property type="match status" value="1"/>
</dbReference>
<keyword evidence="8" id="KW-1185">Reference proteome</keyword>
<dbReference type="Pfam" id="PF01227">
    <property type="entry name" value="GTP_cyclohydroI"/>
    <property type="match status" value="1"/>
</dbReference>
<dbReference type="InterPro" id="IPR043133">
    <property type="entry name" value="GTP-CH-I_C/QueF"/>
</dbReference>
<sequence>MNANVQIPTLNKEHEQPDSTAARIRARLLAAGQRFHANDNISAFLEPGEREAICKEVEHHVRKTLCALVIDVDHDHNSQDTARRIASMYINELFSGRYEAPPAMTRFPNANALGELQIIGPIAVRSTCSHHLCPIIGQVWIGLLPQPDSTLIGLSKYARLTRWIMRRPQIQEEAVVHLADELEQQLNPTGLAVLMRAQHYCMHWRGVRDENAMMTNTVMRGALFEDATLRHEFLTLIGS</sequence>
<dbReference type="EC" id="3.5.4.16" evidence="3"/>
<dbReference type="STRING" id="1317117.ATO7_04120"/>
<dbReference type="GO" id="GO:0005525">
    <property type="term" value="F:GTP binding"/>
    <property type="evidence" value="ECO:0007669"/>
    <property type="project" value="TreeGrafter"/>
</dbReference>
<reference evidence="7 8" key="1">
    <citation type="submission" date="2013-04" db="EMBL/GenBank/DDBJ databases">
        <title>Oceanococcus atlanticus 22II-S10r2 Genome Sequencing.</title>
        <authorList>
            <person name="Lai Q."/>
            <person name="Li G."/>
            <person name="Shao Z."/>
        </authorList>
    </citation>
    <scope>NUCLEOTIDE SEQUENCE [LARGE SCALE GENOMIC DNA]</scope>
    <source>
        <strain evidence="7 8">22II-S10r2</strain>
    </source>
</reference>
<dbReference type="GO" id="GO:0006729">
    <property type="term" value="P:tetrahydrobiopterin biosynthetic process"/>
    <property type="evidence" value="ECO:0007669"/>
    <property type="project" value="TreeGrafter"/>
</dbReference>
<dbReference type="GO" id="GO:0046654">
    <property type="term" value="P:tetrahydrofolate biosynthetic process"/>
    <property type="evidence" value="ECO:0007669"/>
    <property type="project" value="InterPro"/>
</dbReference>
<dbReference type="SUPFAM" id="SSF55620">
    <property type="entry name" value="Tetrahydrobiopterin biosynthesis enzymes-like"/>
    <property type="match status" value="1"/>
</dbReference>
<comment type="pathway">
    <text evidence="2">Cofactor biosynthesis; 7,8-dihydroneopterin triphosphate biosynthesis; 7,8-dihydroneopterin triphosphate from GTP: step 1/1.</text>
</comment>
<comment type="catalytic activity">
    <reaction evidence="1">
        <text>GTP + H2O = 7,8-dihydroneopterin 3'-triphosphate + formate + H(+)</text>
        <dbReference type="Rhea" id="RHEA:17473"/>
        <dbReference type="ChEBI" id="CHEBI:15377"/>
        <dbReference type="ChEBI" id="CHEBI:15378"/>
        <dbReference type="ChEBI" id="CHEBI:15740"/>
        <dbReference type="ChEBI" id="CHEBI:37565"/>
        <dbReference type="ChEBI" id="CHEBI:58462"/>
        <dbReference type="EC" id="3.5.4.16"/>
    </reaction>
</comment>
<keyword evidence="4" id="KW-0554">One-carbon metabolism</keyword>
<keyword evidence="5 7" id="KW-0378">Hydrolase</keyword>
<evidence type="ECO:0000256" key="2">
    <source>
        <dbReference type="ARBA" id="ARBA00005080"/>
    </source>
</evidence>
<evidence type="ECO:0000259" key="6">
    <source>
        <dbReference type="Pfam" id="PF01227"/>
    </source>
</evidence>
<dbReference type="GO" id="GO:0003934">
    <property type="term" value="F:GTP cyclohydrolase I activity"/>
    <property type="evidence" value="ECO:0007669"/>
    <property type="project" value="UniProtKB-EC"/>
</dbReference>
<dbReference type="InterPro" id="IPR020602">
    <property type="entry name" value="GTP_CycHdrlase_I_dom"/>
</dbReference>
<gene>
    <name evidence="7" type="ORF">ATO7_04120</name>
</gene>
<dbReference type="Proteomes" id="UP000192342">
    <property type="component" value="Unassembled WGS sequence"/>
</dbReference>
<dbReference type="PANTHER" id="PTHR11109:SF7">
    <property type="entry name" value="GTP CYCLOHYDROLASE 1"/>
    <property type="match status" value="1"/>
</dbReference>
<dbReference type="UniPathway" id="UPA00848">
    <property type="reaction ID" value="UER00151"/>
</dbReference>
<dbReference type="OrthoDB" id="9801207at2"/>
<evidence type="ECO:0000256" key="3">
    <source>
        <dbReference type="ARBA" id="ARBA00012715"/>
    </source>
</evidence>
<dbReference type="InterPro" id="IPR001474">
    <property type="entry name" value="GTP_CycHdrlase_I"/>
</dbReference>
<dbReference type="GO" id="GO:0005737">
    <property type="term" value="C:cytoplasm"/>
    <property type="evidence" value="ECO:0007669"/>
    <property type="project" value="TreeGrafter"/>
</dbReference>
<evidence type="ECO:0000313" key="8">
    <source>
        <dbReference type="Proteomes" id="UP000192342"/>
    </source>
</evidence>
<organism evidence="7 8">
    <name type="scientific">Oceanococcus atlanticus</name>
    <dbReference type="NCBI Taxonomy" id="1317117"/>
    <lineage>
        <taxon>Bacteria</taxon>
        <taxon>Pseudomonadati</taxon>
        <taxon>Pseudomonadota</taxon>
        <taxon>Gammaproteobacteria</taxon>
        <taxon>Chromatiales</taxon>
        <taxon>Oceanococcaceae</taxon>
        <taxon>Oceanococcus</taxon>
    </lineage>
</organism>
<proteinExistence type="predicted"/>
<dbReference type="Gene3D" id="3.30.1130.10">
    <property type="match status" value="1"/>
</dbReference>
<accession>A0A1Y1SH89</accession>
<dbReference type="GO" id="GO:0008270">
    <property type="term" value="F:zinc ion binding"/>
    <property type="evidence" value="ECO:0007669"/>
    <property type="project" value="TreeGrafter"/>
</dbReference>
<evidence type="ECO:0000256" key="4">
    <source>
        <dbReference type="ARBA" id="ARBA00022563"/>
    </source>
</evidence>
<dbReference type="EMBL" id="AQQV01000001">
    <property type="protein sequence ID" value="ORE89033.1"/>
    <property type="molecule type" value="Genomic_DNA"/>
</dbReference>
<evidence type="ECO:0000256" key="5">
    <source>
        <dbReference type="ARBA" id="ARBA00022801"/>
    </source>
</evidence>
<feature type="domain" description="GTP cyclohydrolase I" evidence="6">
    <location>
        <begin position="58"/>
        <end position="237"/>
    </location>
</feature>
<name>A0A1Y1SH89_9GAMM</name>
<protein>
    <recommendedName>
        <fullName evidence="3">GTP cyclohydrolase I</fullName>
        <ecNumber evidence="3">3.5.4.16</ecNumber>
    </recommendedName>
</protein>
<dbReference type="InterPro" id="IPR043134">
    <property type="entry name" value="GTP-CH-I_N"/>
</dbReference>
<comment type="caution">
    <text evidence="7">The sequence shown here is derived from an EMBL/GenBank/DDBJ whole genome shotgun (WGS) entry which is preliminary data.</text>
</comment>
<dbReference type="GO" id="GO:0006730">
    <property type="term" value="P:one-carbon metabolic process"/>
    <property type="evidence" value="ECO:0007669"/>
    <property type="project" value="UniProtKB-KW"/>
</dbReference>